<evidence type="ECO:0000313" key="4">
    <source>
        <dbReference type="Proteomes" id="UP000014541"/>
    </source>
</evidence>
<dbReference type="GO" id="GO:0006571">
    <property type="term" value="P:tyrosine biosynthetic process"/>
    <property type="evidence" value="ECO:0007669"/>
    <property type="project" value="InterPro"/>
</dbReference>
<dbReference type="InterPro" id="IPR008927">
    <property type="entry name" value="6-PGluconate_DH-like_C_sf"/>
</dbReference>
<dbReference type="PANTHER" id="PTHR21363">
    <property type="entry name" value="PREPHENATE DEHYDROGENASE"/>
    <property type="match status" value="1"/>
</dbReference>
<sequence>MKTFGFIGLGLMGGSLAKAVRRFSRTAADNKAASCEAPLCETVPTAVRANRIFACDANEDVLNKALAEKVIDKAFTPPGADEMLSACDIVFICLYPVAAADFLIRHENAFKSGAVVTDISGVKKEAAKRFFGFTRKDIFFVSGHPMAGSEKEGYEHSSADICLGRNYILIENAATDASSIALLSDIIRAMGFKRIIRTDEETHDRKIAFTSQLCHVIASALVDSAEDSAITAFGGGSYEDLTRIAMINAPLWTQLFFENRENLLAHIGRFERSLENIRALLEGGKTEELCAVLETVREKRIAMNALK</sequence>
<dbReference type="Pfam" id="PF02153">
    <property type="entry name" value="PDH_N"/>
    <property type="match status" value="1"/>
</dbReference>
<dbReference type="PROSITE" id="PS51176">
    <property type="entry name" value="PDH_ADH"/>
    <property type="match status" value="1"/>
</dbReference>
<dbReference type="SUPFAM" id="SSF51735">
    <property type="entry name" value="NAD(P)-binding Rossmann-fold domains"/>
    <property type="match status" value="1"/>
</dbReference>
<dbReference type="Gene3D" id="3.40.50.720">
    <property type="entry name" value="NAD(P)-binding Rossmann-like Domain"/>
    <property type="match status" value="1"/>
</dbReference>
<dbReference type="STRING" id="1125699.HMPREF9194_00573"/>
<dbReference type="InterPro" id="IPR046826">
    <property type="entry name" value="PDH_N"/>
</dbReference>
<dbReference type="RefSeq" id="WP_016524870.1">
    <property type="nucleotide sequence ID" value="NZ_KE332518.1"/>
</dbReference>
<dbReference type="InterPro" id="IPR046825">
    <property type="entry name" value="PDH_C"/>
</dbReference>
<keyword evidence="1" id="KW-0560">Oxidoreductase</keyword>
<dbReference type="Gene3D" id="1.10.3660.10">
    <property type="entry name" value="6-phosphogluconate dehydrogenase C-terminal like domain"/>
    <property type="match status" value="1"/>
</dbReference>
<proteinExistence type="predicted"/>
<dbReference type="eggNOG" id="COG0287">
    <property type="taxonomic scope" value="Bacteria"/>
</dbReference>
<dbReference type="PANTHER" id="PTHR21363:SF0">
    <property type="entry name" value="PREPHENATE DEHYDROGENASE [NADP(+)]"/>
    <property type="match status" value="1"/>
</dbReference>
<evidence type="ECO:0000256" key="1">
    <source>
        <dbReference type="ARBA" id="ARBA00023002"/>
    </source>
</evidence>
<dbReference type="GO" id="GO:0004665">
    <property type="term" value="F:prephenate dehydrogenase (NADP+) activity"/>
    <property type="evidence" value="ECO:0007669"/>
    <property type="project" value="InterPro"/>
</dbReference>
<name>S3L0K2_TREMA</name>
<dbReference type="GO" id="GO:0070403">
    <property type="term" value="F:NAD+ binding"/>
    <property type="evidence" value="ECO:0007669"/>
    <property type="project" value="InterPro"/>
</dbReference>
<dbReference type="InterPro" id="IPR036291">
    <property type="entry name" value="NAD(P)-bd_dom_sf"/>
</dbReference>
<dbReference type="AlphaFoldDB" id="S3L0K2"/>
<evidence type="ECO:0000313" key="3">
    <source>
        <dbReference type="EMBL" id="EPF30259.1"/>
    </source>
</evidence>
<dbReference type="GO" id="GO:0008977">
    <property type="term" value="F:prephenate dehydrogenase (NAD+) activity"/>
    <property type="evidence" value="ECO:0007669"/>
    <property type="project" value="InterPro"/>
</dbReference>
<keyword evidence="4" id="KW-1185">Reference proteome</keyword>
<dbReference type="HOGENOM" id="CLU_055968_2_0_12"/>
<gene>
    <name evidence="3" type="ORF">HMPREF9194_00573</name>
</gene>
<feature type="domain" description="Prephenate/arogenate dehydrogenase" evidence="2">
    <location>
        <begin position="2"/>
        <end position="307"/>
    </location>
</feature>
<dbReference type="Proteomes" id="UP000014541">
    <property type="component" value="Unassembled WGS sequence"/>
</dbReference>
<evidence type="ECO:0000259" key="2">
    <source>
        <dbReference type="PROSITE" id="PS51176"/>
    </source>
</evidence>
<comment type="caution">
    <text evidence="3">The sequence shown here is derived from an EMBL/GenBank/DDBJ whole genome shotgun (WGS) entry which is preliminary data.</text>
</comment>
<dbReference type="InterPro" id="IPR003099">
    <property type="entry name" value="Prephen_DH"/>
</dbReference>
<dbReference type="Pfam" id="PF20463">
    <property type="entry name" value="PDH_C"/>
    <property type="match status" value="1"/>
</dbReference>
<dbReference type="PATRIC" id="fig|1125699.3.peg.584"/>
<organism evidence="3 4">
    <name type="scientific">Treponema maltophilum ATCC 51939</name>
    <dbReference type="NCBI Taxonomy" id="1125699"/>
    <lineage>
        <taxon>Bacteria</taxon>
        <taxon>Pseudomonadati</taxon>
        <taxon>Spirochaetota</taxon>
        <taxon>Spirochaetia</taxon>
        <taxon>Spirochaetales</taxon>
        <taxon>Treponemataceae</taxon>
        <taxon>Treponema</taxon>
    </lineage>
</organism>
<dbReference type="InterPro" id="IPR050812">
    <property type="entry name" value="Preph/Arog_dehydrog"/>
</dbReference>
<dbReference type="EMBL" id="ATFF01000006">
    <property type="protein sequence ID" value="EPF30259.1"/>
    <property type="molecule type" value="Genomic_DNA"/>
</dbReference>
<protein>
    <recommendedName>
        <fullName evidence="2">Prephenate/arogenate dehydrogenase domain-containing protein</fullName>
    </recommendedName>
</protein>
<reference evidence="3 4" key="1">
    <citation type="submission" date="2013-04" db="EMBL/GenBank/DDBJ databases">
        <title>The Genome Sequence of Treponema maltophilum ATCC 51939.</title>
        <authorList>
            <consortium name="The Broad Institute Genomics Platform"/>
            <person name="Earl A."/>
            <person name="Ward D."/>
            <person name="Feldgarden M."/>
            <person name="Gevers D."/>
            <person name="Leonetti C."/>
            <person name="Blanton J.M."/>
            <person name="Dewhirst F.E."/>
            <person name="Izard J."/>
            <person name="Walker B."/>
            <person name="Young S."/>
            <person name="Zeng Q."/>
            <person name="Gargeya S."/>
            <person name="Fitzgerald M."/>
            <person name="Haas B."/>
            <person name="Abouelleil A."/>
            <person name="Allen A.W."/>
            <person name="Alvarado L."/>
            <person name="Arachchi H.M."/>
            <person name="Berlin A.M."/>
            <person name="Chapman S.B."/>
            <person name="Gainer-Dewar J."/>
            <person name="Goldberg J."/>
            <person name="Griggs A."/>
            <person name="Gujja S."/>
            <person name="Hansen M."/>
            <person name="Howarth C."/>
            <person name="Imamovic A."/>
            <person name="Ireland A."/>
            <person name="Larimer J."/>
            <person name="McCowan C."/>
            <person name="Murphy C."/>
            <person name="Pearson M."/>
            <person name="Poon T.W."/>
            <person name="Priest M."/>
            <person name="Roberts A."/>
            <person name="Saif S."/>
            <person name="Shea T."/>
            <person name="Sisk P."/>
            <person name="Sykes S."/>
            <person name="Wortman J."/>
            <person name="Nusbaum C."/>
            <person name="Birren B."/>
        </authorList>
    </citation>
    <scope>NUCLEOTIDE SEQUENCE [LARGE SCALE GENOMIC DNA]</scope>
    <source>
        <strain evidence="3 4">ATCC 51939</strain>
    </source>
</reference>
<accession>S3L0K2</accession>
<dbReference type="SUPFAM" id="SSF48179">
    <property type="entry name" value="6-phosphogluconate dehydrogenase C-terminal domain-like"/>
    <property type="match status" value="1"/>
</dbReference>
<dbReference type="OrthoDB" id="9802008at2"/>